<dbReference type="PANTHER" id="PTHR42973">
    <property type="entry name" value="BINDING OXIDOREDUCTASE, PUTATIVE (AFU_ORTHOLOGUE AFUA_1G17690)-RELATED"/>
    <property type="match status" value="1"/>
</dbReference>
<dbReference type="PROSITE" id="PS00862">
    <property type="entry name" value="OX2_COVAL_FAD"/>
    <property type="match status" value="1"/>
</dbReference>
<accession>A0ABW4TQR6</accession>
<dbReference type="PANTHER" id="PTHR42973:SF39">
    <property type="entry name" value="FAD-BINDING PCMH-TYPE DOMAIN-CONTAINING PROTEIN"/>
    <property type="match status" value="1"/>
</dbReference>
<keyword evidence="9" id="KW-1185">Reference proteome</keyword>
<evidence type="ECO:0000256" key="3">
    <source>
        <dbReference type="ARBA" id="ARBA00022630"/>
    </source>
</evidence>
<dbReference type="InterPro" id="IPR016169">
    <property type="entry name" value="FAD-bd_PCMH_sub2"/>
</dbReference>
<organism evidence="8 9">
    <name type="scientific">Nocardioides aestuarii</name>
    <dbReference type="NCBI Taxonomy" id="252231"/>
    <lineage>
        <taxon>Bacteria</taxon>
        <taxon>Bacillati</taxon>
        <taxon>Actinomycetota</taxon>
        <taxon>Actinomycetes</taxon>
        <taxon>Propionibacteriales</taxon>
        <taxon>Nocardioidaceae</taxon>
        <taxon>Nocardioides</taxon>
    </lineage>
</organism>
<keyword evidence="3" id="KW-0285">Flavoprotein</keyword>
<dbReference type="InterPro" id="IPR036318">
    <property type="entry name" value="FAD-bd_PCMH-like_sf"/>
</dbReference>
<comment type="cofactor">
    <cofactor evidence="1">
        <name>FAD</name>
        <dbReference type="ChEBI" id="CHEBI:57692"/>
    </cofactor>
</comment>
<dbReference type="InterPro" id="IPR024078">
    <property type="entry name" value="LmbE-like_dom_sf"/>
</dbReference>
<gene>
    <name evidence="8" type="ORF">ACFSDE_13890</name>
</gene>
<keyword evidence="5" id="KW-0862">Zinc</keyword>
<evidence type="ECO:0000313" key="9">
    <source>
        <dbReference type="Proteomes" id="UP001597351"/>
    </source>
</evidence>
<dbReference type="Proteomes" id="UP001597351">
    <property type="component" value="Unassembled WGS sequence"/>
</dbReference>
<keyword evidence="4" id="KW-0274">FAD</keyword>
<dbReference type="InterPro" id="IPR006094">
    <property type="entry name" value="Oxid_FAD_bind_N"/>
</dbReference>
<dbReference type="InterPro" id="IPR006093">
    <property type="entry name" value="Oxy_OxRdtase_FAD_BS"/>
</dbReference>
<dbReference type="SUPFAM" id="SSF56176">
    <property type="entry name" value="FAD-binding/transporter-associated domain-like"/>
    <property type="match status" value="1"/>
</dbReference>
<dbReference type="Gene3D" id="3.40.50.10320">
    <property type="entry name" value="LmbE-like"/>
    <property type="match status" value="1"/>
</dbReference>
<evidence type="ECO:0000256" key="4">
    <source>
        <dbReference type="ARBA" id="ARBA00022827"/>
    </source>
</evidence>
<evidence type="ECO:0000259" key="7">
    <source>
        <dbReference type="PROSITE" id="PS51387"/>
    </source>
</evidence>
<sequence length="813" mass="84162">MTTTTAPVDERGRLLHDDDPAAQVALATARLETALDDEGRSVLDLRTVRVLTPAPAAVADVLDVVSERLDALGSEASVELVEVPSLATPGLVALQPVLAGRLLVLVAHPDDEAFGCGSVIAHAAAHGMRTTVVCATRGELGEPAPGSGLTRADLPGARERELRAACALLGAESVEVLGYLDSGVDGDPAAGSLAAADPGDLRDRLAAVIDRVRPDVVVTLDASDGHRDHAAVRDATLAALDLVGHRPGATYLFCLARSLMTEFTGSDHLGTPDADLTALVDVADLLDLRWRAIRAHASQVPPFDAMSPALQHGFLAVDRLRRVDPVWEGGPVATSWLPPHLTTVSGDTHHTEGTSMTTTTSTLPAESLRHLCGGAVHLPGDPAYDSARTPWNVAVDLRPAAVALPRDVDDVVAVVRAAAAAGLRIAPQSTGHGAAPMAGTDLSDVVLVKLVGLTGVSVDAERRTARVVGGTLWQDVVAATAPHGLTALHGSAGDVAVAGYALNGGLSFYGRRHGLAASSIRAVEVVTAAGELVRADADHHADLFWALRGGGGNFGVVVAIEIGLLPIADVVAGMLLWDRERAPEVVRAWAEWTREVPESVTTSLRVMSFPPLPELPPFLSGRQLVVVDGALLEDDERAAELLAPLRALAPEMDTFARIPAADLLAVHMDPPAPTPSVGDHCVIGRLEEGAVEALLAEVGPGTATPLMFAELRHLGGALGRPAQGGGAVSSVPGDYAVLALAIAATPEMGAAGAAAAQRLVAALAPWAVPGRVLTFTERTVEDHAGGHLAATARLAELRATHDPERRLVASHRV</sequence>
<comment type="caution">
    <text evidence="8">The sequence shown here is derived from an EMBL/GenBank/DDBJ whole genome shotgun (WGS) entry which is preliminary data.</text>
</comment>
<dbReference type="EMBL" id="JBHUGD010000003">
    <property type="protein sequence ID" value="MFD1947887.1"/>
    <property type="molecule type" value="Genomic_DNA"/>
</dbReference>
<reference evidence="9" key="1">
    <citation type="journal article" date="2019" name="Int. J. Syst. Evol. Microbiol.">
        <title>The Global Catalogue of Microorganisms (GCM) 10K type strain sequencing project: providing services to taxonomists for standard genome sequencing and annotation.</title>
        <authorList>
            <consortium name="The Broad Institute Genomics Platform"/>
            <consortium name="The Broad Institute Genome Sequencing Center for Infectious Disease"/>
            <person name="Wu L."/>
            <person name="Ma J."/>
        </authorList>
    </citation>
    <scope>NUCLEOTIDE SEQUENCE [LARGE SCALE GENOMIC DNA]</scope>
    <source>
        <strain evidence="9">CGMCC 1.12477</strain>
    </source>
</reference>
<evidence type="ECO:0000256" key="5">
    <source>
        <dbReference type="ARBA" id="ARBA00022833"/>
    </source>
</evidence>
<evidence type="ECO:0000256" key="2">
    <source>
        <dbReference type="ARBA" id="ARBA00005466"/>
    </source>
</evidence>
<evidence type="ECO:0000313" key="8">
    <source>
        <dbReference type="EMBL" id="MFD1947887.1"/>
    </source>
</evidence>
<dbReference type="Pfam" id="PF01565">
    <property type="entry name" value="FAD_binding_4"/>
    <property type="match status" value="1"/>
</dbReference>
<protein>
    <submittedName>
        <fullName evidence="8">PIG-L family deacetylase</fullName>
    </submittedName>
</protein>
<feature type="domain" description="FAD-binding PCMH-type" evidence="7">
    <location>
        <begin position="395"/>
        <end position="567"/>
    </location>
</feature>
<name>A0ABW4TQR6_9ACTN</name>
<evidence type="ECO:0000256" key="1">
    <source>
        <dbReference type="ARBA" id="ARBA00001974"/>
    </source>
</evidence>
<comment type="similarity">
    <text evidence="2">Belongs to the oxygen-dependent FAD-linked oxidoreductase family.</text>
</comment>
<proteinExistence type="inferred from homology"/>
<dbReference type="Gene3D" id="3.40.462.20">
    <property type="match status" value="1"/>
</dbReference>
<dbReference type="InterPro" id="IPR016167">
    <property type="entry name" value="FAD-bd_PCMH_sub1"/>
</dbReference>
<dbReference type="RefSeq" id="WP_343919404.1">
    <property type="nucleotide sequence ID" value="NZ_BAAAJT010000002.1"/>
</dbReference>
<dbReference type="PROSITE" id="PS51387">
    <property type="entry name" value="FAD_PCMH"/>
    <property type="match status" value="1"/>
</dbReference>
<dbReference type="InterPro" id="IPR003737">
    <property type="entry name" value="GlcNAc_PI_deacetylase-related"/>
</dbReference>
<dbReference type="SUPFAM" id="SSF102588">
    <property type="entry name" value="LmbE-like"/>
    <property type="match status" value="1"/>
</dbReference>
<dbReference type="InterPro" id="IPR016166">
    <property type="entry name" value="FAD-bd_PCMH"/>
</dbReference>
<dbReference type="Gene3D" id="3.30.465.10">
    <property type="match status" value="1"/>
</dbReference>
<evidence type="ECO:0000256" key="6">
    <source>
        <dbReference type="ARBA" id="ARBA00023002"/>
    </source>
</evidence>
<keyword evidence="6" id="KW-0560">Oxidoreductase</keyword>
<dbReference type="InterPro" id="IPR050416">
    <property type="entry name" value="FAD-linked_Oxidoreductase"/>
</dbReference>
<dbReference type="Gene3D" id="3.30.43.10">
    <property type="entry name" value="Uridine Diphospho-n-acetylenolpyruvylglucosamine Reductase, domain 2"/>
    <property type="match status" value="1"/>
</dbReference>
<dbReference type="Pfam" id="PF02585">
    <property type="entry name" value="PIG-L"/>
    <property type="match status" value="1"/>
</dbReference>